<protein>
    <recommendedName>
        <fullName evidence="15">Pre-mRNA-processing factor 19</fullName>
        <ecNumber evidence="15">2.3.2.27</ecNumber>
    </recommendedName>
</protein>
<keyword evidence="6 15" id="KW-0808">Transferase</keyword>
<dbReference type="PANTHER" id="PTHR43995">
    <property type="entry name" value="PRE-MRNA-PROCESSING FACTOR 19"/>
    <property type="match status" value="1"/>
</dbReference>
<keyword evidence="5 15" id="KW-0507">mRNA processing</keyword>
<dbReference type="FunFam" id="3.30.40.10:FF:000027">
    <property type="entry name" value="Pre-mRNA-processing factor 19, putative"/>
    <property type="match status" value="1"/>
</dbReference>
<dbReference type="GO" id="GO:0000974">
    <property type="term" value="C:Prp19 complex"/>
    <property type="evidence" value="ECO:0007669"/>
    <property type="project" value="UniProtKB-UniRule"/>
</dbReference>
<comment type="subcellular location">
    <subcellularLocation>
        <location evidence="1 15">Nucleus</location>
    </subcellularLocation>
</comment>
<dbReference type="GO" id="GO:0070534">
    <property type="term" value="P:protein K63-linked ubiquitination"/>
    <property type="evidence" value="ECO:0007669"/>
    <property type="project" value="UniProtKB-UniRule"/>
</dbReference>
<evidence type="ECO:0000256" key="2">
    <source>
        <dbReference type="ARBA" id="ARBA00004906"/>
    </source>
</evidence>
<dbReference type="PROSITE" id="PS51698">
    <property type="entry name" value="U_BOX"/>
    <property type="match status" value="1"/>
</dbReference>
<sequence>MFFCAISGEPPQEPVVSTKSGNVYERRLIVKYINENGTDPITGDKLEESDLLDVKASPKTAAPRPPSHTSIPVLLQTLQNEWDALVLETFALKQQYNSTRQELSYALYNNDAAARVVARLVRERDAAREALSNVQATLGVAPSASATEDVEMATDAPAEEGLPQEVISRIDETHQTLSAARKKRKPPTGYATAAQIKTYSAKHTVPSLHSASPAGITSLVVSRSNPDHFLTGGNDKVLQLYDRSTDKVLASLKGHQKKINHVAFREKEGEPTLLLSGGADKIAKIWAHDEASEEYIPKSTIRTHKGEISGLAVHPTSTLLALSSIDKTYSLHDLSTFQQVYRSVTSDEPFHLSLHPSPMVLFSHWERPRRRYKYTTFELAPLPHPSAPPDATPFSIHTLSFSENGYHLLAPSSQSTVAVWDLRKQKAATTIDLGDDFKVNKVIYDVSAQFLGIAGNLGGRVYMNKSWEELVRFEEGGEMNDFVFGEMGKELWGVTGREVRIWSLPA</sequence>
<evidence type="ECO:0000256" key="13">
    <source>
        <dbReference type="ARBA" id="ARBA00023242"/>
    </source>
</evidence>
<evidence type="ECO:0000256" key="14">
    <source>
        <dbReference type="PROSITE-ProRule" id="PRU00221"/>
    </source>
</evidence>
<comment type="catalytic activity">
    <reaction evidence="15">
        <text>S-ubiquitinyl-[E2 ubiquitin-conjugating enzyme]-L-cysteine + [acceptor protein]-L-lysine = [E2 ubiquitin-conjugating enzyme]-L-cysteine + N(6)-ubiquitinyl-[acceptor protein]-L-lysine.</text>
        <dbReference type="EC" id="2.3.2.27"/>
    </reaction>
</comment>
<name>A0A6A4IJA7_9AGAR</name>
<feature type="domain" description="U-box" evidence="16">
    <location>
        <begin position="1"/>
        <end position="71"/>
    </location>
</feature>
<proteinExistence type="inferred from homology"/>
<evidence type="ECO:0000256" key="1">
    <source>
        <dbReference type="ARBA" id="ARBA00004123"/>
    </source>
</evidence>
<keyword evidence="10 15" id="KW-0833">Ubl conjugation pathway</keyword>
<evidence type="ECO:0000256" key="8">
    <source>
        <dbReference type="ARBA" id="ARBA00022737"/>
    </source>
</evidence>
<comment type="function">
    <text evidence="15">Ubiquitin-protein ligase which is mainly involved pre-mRNA splicing and DNA repair. Required for pre-mRNA splicing as component of the spliceosome.</text>
</comment>
<dbReference type="InterPro" id="IPR003613">
    <property type="entry name" value="Ubox_domain"/>
</dbReference>
<feature type="repeat" description="WD" evidence="14">
    <location>
        <begin position="396"/>
        <end position="430"/>
    </location>
</feature>
<evidence type="ECO:0000256" key="10">
    <source>
        <dbReference type="ARBA" id="ARBA00022786"/>
    </source>
</evidence>
<keyword evidence="8" id="KW-0677">Repeat</keyword>
<gene>
    <name evidence="17" type="ORF">BT96DRAFT_1012881</name>
</gene>
<evidence type="ECO:0000256" key="11">
    <source>
        <dbReference type="ARBA" id="ARBA00023187"/>
    </source>
</evidence>
<dbReference type="Pfam" id="PF00400">
    <property type="entry name" value="WD40"/>
    <property type="match status" value="2"/>
</dbReference>
<dbReference type="PROSITE" id="PS50082">
    <property type="entry name" value="WD_REPEATS_2"/>
    <property type="match status" value="2"/>
</dbReference>
<dbReference type="SUPFAM" id="SSF57850">
    <property type="entry name" value="RING/U-box"/>
    <property type="match status" value="1"/>
</dbReference>
<keyword evidence="12 15" id="KW-0234">DNA repair</keyword>
<evidence type="ECO:0000259" key="16">
    <source>
        <dbReference type="PROSITE" id="PS51698"/>
    </source>
</evidence>
<dbReference type="CDD" id="cd16656">
    <property type="entry name" value="RING-Ubox_PRP19"/>
    <property type="match status" value="1"/>
</dbReference>
<evidence type="ECO:0000313" key="18">
    <source>
        <dbReference type="Proteomes" id="UP000799118"/>
    </source>
</evidence>
<keyword evidence="13 15" id="KW-0539">Nucleus</keyword>
<keyword evidence="11 15" id="KW-0508">mRNA splicing</keyword>
<reference evidence="17" key="1">
    <citation type="journal article" date="2019" name="Environ. Microbiol.">
        <title>Fungal ecological strategies reflected in gene transcription - a case study of two litter decomposers.</title>
        <authorList>
            <person name="Barbi F."/>
            <person name="Kohler A."/>
            <person name="Barry K."/>
            <person name="Baskaran P."/>
            <person name="Daum C."/>
            <person name="Fauchery L."/>
            <person name="Ihrmark K."/>
            <person name="Kuo A."/>
            <person name="LaButti K."/>
            <person name="Lipzen A."/>
            <person name="Morin E."/>
            <person name="Grigoriev I.V."/>
            <person name="Henrissat B."/>
            <person name="Lindahl B."/>
            <person name="Martin F."/>
        </authorList>
    </citation>
    <scope>NUCLEOTIDE SEQUENCE</scope>
    <source>
        <strain evidence="17">JB14</strain>
    </source>
</reference>
<dbReference type="EMBL" id="ML769388">
    <property type="protein sequence ID" value="KAE9409308.1"/>
    <property type="molecule type" value="Genomic_DNA"/>
</dbReference>
<keyword evidence="9 15" id="KW-0227">DNA damage</keyword>
<dbReference type="SMART" id="SM00504">
    <property type="entry name" value="Ubox"/>
    <property type="match status" value="1"/>
</dbReference>
<dbReference type="SMART" id="SM00320">
    <property type="entry name" value="WD40"/>
    <property type="match status" value="4"/>
</dbReference>
<evidence type="ECO:0000256" key="9">
    <source>
        <dbReference type="ARBA" id="ARBA00022763"/>
    </source>
</evidence>
<dbReference type="InterPro" id="IPR055340">
    <property type="entry name" value="RING-Ubox_PRP19"/>
</dbReference>
<dbReference type="Proteomes" id="UP000799118">
    <property type="component" value="Unassembled WGS sequence"/>
</dbReference>
<dbReference type="GO" id="GO:0000398">
    <property type="term" value="P:mRNA splicing, via spliceosome"/>
    <property type="evidence" value="ECO:0007669"/>
    <property type="project" value="InterPro"/>
</dbReference>
<evidence type="ECO:0000256" key="12">
    <source>
        <dbReference type="ARBA" id="ARBA00023204"/>
    </source>
</evidence>
<keyword evidence="7 15" id="KW-0747">Spliceosome</keyword>
<dbReference type="AlphaFoldDB" id="A0A6A4IJA7"/>
<dbReference type="UniPathway" id="UPA00143"/>
<organism evidence="17 18">
    <name type="scientific">Gymnopus androsaceus JB14</name>
    <dbReference type="NCBI Taxonomy" id="1447944"/>
    <lineage>
        <taxon>Eukaryota</taxon>
        <taxon>Fungi</taxon>
        <taxon>Dikarya</taxon>
        <taxon>Basidiomycota</taxon>
        <taxon>Agaricomycotina</taxon>
        <taxon>Agaricomycetes</taxon>
        <taxon>Agaricomycetidae</taxon>
        <taxon>Agaricales</taxon>
        <taxon>Marasmiineae</taxon>
        <taxon>Omphalotaceae</taxon>
        <taxon>Gymnopus</taxon>
    </lineage>
</organism>
<keyword evidence="18" id="KW-1185">Reference proteome</keyword>
<dbReference type="GO" id="GO:0061630">
    <property type="term" value="F:ubiquitin protein ligase activity"/>
    <property type="evidence" value="ECO:0007669"/>
    <property type="project" value="UniProtKB-UniRule"/>
</dbReference>
<dbReference type="InterPro" id="IPR038959">
    <property type="entry name" value="Prp19"/>
</dbReference>
<dbReference type="Pfam" id="PF08606">
    <property type="entry name" value="Prp19"/>
    <property type="match status" value="1"/>
</dbReference>
<dbReference type="OrthoDB" id="687049at2759"/>
<dbReference type="SUPFAM" id="SSF50978">
    <property type="entry name" value="WD40 repeat-like"/>
    <property type="match status" value="1"/>
</dbReference>
<dbReference type="InterPro" id="IPR001680">
    <property type="entry name" value="WD40_rpt"/>
</dbReference>
<dbReference type="InterPro" id="IPR036322">
    <property type="entry name" value="WD40_repeat_dom_sf"/>
</dbReference>
<comment type="pathway">
    <text evidence="2 15">Protein modification; protein ubiquitination.</text>
</comment>
<evidence type="ECO:0000313" key="17">
    <source>
        <dbReference type="EMBL" id="KAE9409308.1"/>
    </source>
</evidence>
<comment type="subunit">
    <text evidence="15">Homotetramer.</text>
</comment>
<evidence type="ECO:0000256" key="7">
    <source>
        <dbReference type="ARBA" id="ARBA00022728"/>
    </source>
</evidence>
<dbReference type="EC" id="2.3.2.27" evidence="15"/>
<dbReference type="GO" id="GO:0005737">
    <property type="term" value="C:cytoplasm"/>
    <property type="evidence" value="ECO:0007669"/>
    <property type="project" value="TreeGrafter"/>
</dbReference>
<evidence type="ECO:0000256" key="3">
    <source>
        <dbReference type="ARBA" id="ARBA00006388"/>
    </source>
</evidence>
<evidence type="ECO:0000256" key="15">
    <source>
        <dbReference type="RuleBase" id="RU367101"/>
    </source>
</evidence>
<dbReference type="InterPro" id="IPR013915">
    <property type="entry name" value="Prp19_cc"/>
</dbReference>
<dbReference type="PANTHER" id="PTHR43995:SF1">
    <property type="entry name" value="PRE-MRNA-PROCESSING FACTOR 19"/>
    <property type="match status" value="1"/>
</dbReference>
<dbReference type="InterPro" id="IPR013083">
    <property type="entry name" value="Znf_RING/FYVE/PHD"/>
</dbReference>
<dbReference type="GO" id="GO:0006281">
    <property type="term" value="P:DNA repair"/>
    <property type="evidence" value="ECO:0007669"/>
    <property type="project" value="UniProtKB-KW"/>
</dbReference>
<dbReference type="GO" id="GO:0071006">
    <property type="term" value="C:U2-type catalytic step 1 spliceosome"/>
    <property type="evidence" value="ECO:0007669"/>
    <property type="project" value="TreeGrafter"/>
</dbReference>
<evidence type="ECO:0000256" key="6">
    <source>
        <dbReference type="ARBA" id="ARBA00022679"/>
    </source>
</evidence>
<dbReference type="InterPro" id="IPR015943">
    <property type="entry name" value="WD40/YVTN_repeat-like_dom_sf"/>
</dbReference>
<evidence type="ECO:0000256" key="4">
    <source>
        <dbReference type="ARBA" id="ARBA00022574"/>
    </source>
</evidence>
<keyword evidence="4 14" id="KW-0853">WD repeat</keyword>
<evidence type="ECO:0000256" key="5">
    <source>
        <dbReference type="ARBA" id="ARBA00022664"/>
    </source>
</evidence>
<comment type="similarity">
    <text evidence="3 15">Belongs to the WD repeat PRP19 family.</text>
</comment>
<accession>A0A6A4IJA7</accession>
<feature type="repeat" description="WD" evidence="14">
    <location>
        <begin position="252"/>
        <end position="286"/>
    </location>
</feature>
<dbReference type="Gene3D" id="2.130.10.10">
    <property type="entry name" value="YVTN repeat-like/Quinoprotein amine dehydrogenase"/>
    <property type="match status" value="1"/>
</dbReference>
<dbReference type="Gene3D" id="3.30.40.10">
    <property type="entry name" value="Zinc/RING finger domain, C3HC4 (zinc finger)"/>
    <property type="match status" value="1"/>
</dbReference>